<dbReference type="Gene3D" id="3.40.190.10">
    <property type="entry name" value="Periplasmic binding protein-like II"/>
    <property type="match status" value="2"/>
</dbReference>
<evidence type="ECO:0000313" key="7">
    <source>
        <dbReference type="EMBL" id="MFD2841284.1"/>
    </source>
</evidence>
<dbReference type="InterPro" id="IPR005119">
    <property type="entry name" value="LysR_subst-bd"/>
</dbReference>
<keyword evidence="4" id="KW-0804">Transcription</keyword>
<dbReference type="Proteomes" id="UP001597391">
    <property type="component" value="Unassembled WGS sequence"/>
</dbReference>
<dbReference type="SUPFAM" id="SSF53850">
    <property type="entry name" value="Periplasmic binding protein-like II"/>
    <property type="match status" value="1"/>
</dbReference>
<evidence type="ECO:0000313" key="8">
    <source>
        <dbReference type="Proteomes" id="UP001597391"/>
    </source>
</evidence>
<feature type="compositionally biased region" description="Low complexity" evidence="5">
    <location>
        <begin position="226"/>
        <end position="238"/>
    </location>
</feature>
<reference evidence="8" key="1">
    <citation type="journal article" date="2019" name="Int. J. Syst. Evol. Microbiol.">
        <title>The Global Catalogue of Microorganisms (GCM) 10K type strain sequencing project: providing services to taxonomists for standard genome sequencing and annotation.</title>
        <authorList>
            <consortium name="The Broad Institute Genomics Platform"/>
            <consortium name="The Broad Institute Genome Sequencing Center for Infectious Disease"/>
            <person name="Wu L."/>
            <person name="Ma J."/>
        </authorList>
    </citation>
    <scope>NUCLEOTIDE SEQUENCE [LARGE SCALE GENOMIC DNA]</scope>
    <source>
        <strain evidence="8">KCTC 33576</strain>
    </source>
</reference>
<evidence type="ECO:0000256" key="5">
    <source>
        <dbReference type="SAM" id="MobiDB-lite"/>
    </source>
</evidence>
<proteinExistence type="inferred from homology"/>
<protein>
    <submittedName>
        <fullName evidence="7">LysR family transcriptional regulator substrate-binding protein</fullName>
    </submittedName>
</protein>
<feature type="domain" description="LysR substrate-binding" evidence="6">
    <location>
        <begin position="18"/>
        <end position="202"/>
    </location>
</feature>
<dbReference type="Gene3D" id="3.40.190.290">
    <property type="match status" value="1"/>
</dbReference>
<dbReference type="EMBL" id="JBHUOP010000005">
    <property type="protein sequence ID" value="MFD2841284.1"/>
    <property type="molecule type" value="Genomic_DNA"/>
</dbReference>
<accession>A0ABW5XKA7</accession>
<dbReference type="CDD" id="cd05466">
    <property type="entry name" value="PBP2_LTTR_substrate"/>
    <property type="match status" value="1"/>
</dbReference>
<evidence type="ECO:0000256" key="3">
    <source>
        <dbReference type="ARBA" id="ARBA00023125"/>
    </source>
</evidence>
<feature type="region of interest" description="Disordered" evidence="5">
    <location>
        <begin position="203"/>
        <end position="295"/>
    </location>
</feature>
<feature type="compositionally biased region" description="Gly residues" evidence="5">
    <location>
        <begin position="253"/>
        <end position="280"/>
    </location>
</feature>
<dbReference type="PANTHER" id="PTHR30346">
    <property type="entry name" value="TRANSCRIPTIONAL DUAL REGULATOR HCAR-RELATED"/>
    <property type="match status" value="1"/>
</dbReference>
<dbReference type="RefSeq" id="WP_377467230.1">
    <property type="nucleotide sequence ID" value="NZ_JBHUOP010000005.1"/>
</dbReference>
<comment type="caution">
    <text evidence="7">The sequence shown here is derived from an EMBL/GenBank/DDBJ whole genome shotgun (WGS) entry which is preliminary data.</text>
</comment>
<sequence length="295" mass="31868">MENGTNNGNLDETPTTFRLGYVPGVTPAKWVNLWKQRRPETPIELIQLPALDGAQSVREGLTDMSLVRLPINREGLHAIELYRETPVVVFPKEHHFAAADNLTLVDIADEVLQYPLDCPLDWPHLPGIPAVERVENTKIALEVVAAGVGVVIVPQSLARLHHRKDLDYLPIEGAPFSPVALVWPAYDENPEDVEEFIGIVRGRKASSSRAQRSNPDQQKIADEDAQAAQKAERAAQVAEKQKRRAAQGKAGSRTGGTRAGAGRGAAKGGRKPAGGKGGTKGSSKSSKGTGRKPKR</sequence>
<dbReference type="PANTHER" id="PTHR30346:SF0">
    <property type="entry name" value="HCA OPERON TRANSCRIPTIONAL ACTIVATOR HCAR"/>
    <property type="match status" value="1"/>
</dbReference>
<name>A0ABW5XKA7_9MICO</name>
<keyword evidence="3" id="KW-0238">DNA-binding</keyword>
<evidence type="ECO:0000256" key="1">
    <source>
        <dbReference type="ARBA" id="ARBA00009437"/>
    </source>
</evidence>
<comment type="similarity">
    <text evidence="1">Belongs to the LysR transcriptional regulatory family.</text>
</comment>
<evidence type="ECO:0000256" key="2">
    <source>
        <dbReference type="ARBA" id="ARBA00023015"/>
    </source>
</evidence>
<keyword evidence="2" id="KW-0805">Transcription regulation</keyword>
<evidence type="ECO:0000259" key="6">
    <source>
        <dbReference type="Pfam" id="PF03466"/>
    </source>
</evidence>
<keyword evidence="8" id="KW-1185">Reference proteome</keyword>
<gene>
    <name evidence="7" type="ORF">ACFSYH_11995</name>
</gene>
<evidence type="ECO:0000256" key="4">
    <source>
        <dbReference type="ARBA" id="ARBA00023163"/>
    </source>
</evidence>
<dbReference type="Pfam" id="PF03466">
    <property type="entry name" value="LysR_substrate"/>
    <property type="match status" value="1"/>
</dbReference>
<organism evidence="7 8">
    <name type="scientific">Populibacterium corticicola</name>
    <dbReference type="NCBI Taxonomy" id="1812826"/>
    <lineage>
        <taxon>Bacteria</taxon>
        <taxon>Bacillati</taxon>
        <taxon>Actinomycetota</taxon>
        <taxon>Actinomycetes</taxon>
        <taxon>Micrococcales</taxon>
        <taxon>Jonesiaceae</taxon>
        <taxon>Populibacterium</taxon>
    </lineage>
</organism>